<keyword evidence="2" id="KW-1185">Reference proteome</keyword>
<evidence type="ECO:0000313" key="2">
    <source>
        <dbReference type="Proteomes" id="UP001330749"/>
    </source>
</evidence>
<dbReference type="EMBL" id="JARMQG010000010">
    <property type="protein sequence ID" value="MED3561167.1"/>
    <property type="molecule type" value="Genomic_DNA"/>
</dbReference>
<gene>
    <name evidence="1" type="ORF">P4447_01175</name>
</gene>
<comment type="caution">
    <text evidence="1">The sequence shown here is derived from an EMBL/GenBank/DDBJ whole genome shotgun (WGS) entry which is preliminary data.</text>
</comment>
<sequence length="59" mass="7180">MIKKIQSKFVIIAMKYFYKGQLINGRIHWDELYSASDFLEWEALEDDRKELENKLDIQK</sequence>
<protein>
    <submittedName>
        <fullName evidence="1">Uncharacterized protein</fullName>
    </submittedName>
</protein>
<name>A0ABU6N4L7_9BACI</name>
<dbReference type="RefSeq" id="WP_327966005.1">
    <property type="nucleotide sequence ID" value="NZ_JARMQG010000010.1"/>
</dbReference>
<reference evidence="1 2" key="1">
    <citation type="submission" date="2023-03" db="EMBL/GenBank/DDBJ databases">
        <title>Bacillus Genome Sequencing.</title>
        <authorList>
            <person name="Dunlap C."/>
        </authorList>
    </citation>
    <scope>NUCLEOTIDE SEQUENCE [LARGE SCALE GENOMIC DNA]</scope>
    <source>
        <strain evidence="1 2">B-14544</strain>
    </source>
</reference>
<evidence type="ECO:0000313" key="1">
    <source>
        <dbReference type="EMBL" id="MED3561167.1"/>
    </source>
</evidence>
<accession>A0ABU6N4L7</accession>
<organism evidence="1 2">
    <name type="scientific">Bacillus xiapuensis</name>
    <dbReference type="NCBI Taxonomy" id="2014075"/>
    <lineage>
        <taxon>Bacteria</taxon>
        <taxon>Bacillati</taxon>
        <taxon>Bacillota</taxon>
        <taxon>Bacilli</taxon>
        <taxon>Bacillales</taxon>
        <taxon>Bacillaceae</taxon>
        <taxon>Bacillus</taxon>
    </lineage>
</organism>
<dbReference type="Proteomes" id="UP001330749">
    <property type="component" value="Unassembled WGS sequence"/>
</dbReference>
<proteinExistence type="predicted"/>